<keyword evidence="3" id="KW-1185">Reference proteome</keyword>
<dbReference type="EMBL" id="JBHFFA010000002">
    <property type="protein sequence ID" value="KAL2641737.1"/>
    <property type="molecule type" value="Genomic_DNA"/>
</dbReference>
<evidence type="ECO:0000256" key="1">
    <source>
        <dbReference type="SAM" id="MobiDB-lite"/>
    </source>
</evidence>
<evidence type="ECO:0000313" key="2">
    <source>
        <dbReference type="EMBL" id="KAL2641737.1"/>
    </source>
</evidence>
<dbReference type="AlphaFoldDB" id="A0ABD1Z4S4"/>
<reference evidence="2 3" key="1">
    <citation type="submission" date="2024-09" db="EMBL/GenBank/DDBJ databases">
        <title>Chromosome-scale assembly of Riccia fluitans.</title>
        <authorList>
            <person name="Paukszto L."/>
            <person name="Sawicki J."/>
            <person name="Karawczyk K."/>
            <person name="Piernik-Szablinska J."/>
            <person name="Szczecinska M."/>
            <person name="Mazdziarz M."/>
        </authorList>
    </citation>
    <scope>NUCLEOTIDE SEQUENCE [LARGE SCALE GENOMIC DNA]</scope>
    <source>
        <strain evidence="2">Rf_01</strain>
        <tissue evidence="2">Aerial parts of the thallus</tissue>
    </source>
</reference>
<sequence length="382" mass="43029">MNQKTHTDKTVRTHAENINLNLSINYQVLVKRRARGFPRLLRDIRCTGYEVYKYGPMAAATKLGVRDFTSNLVQQSGSFSPARRSRSEWNRLPCIRLEHHERRLQVSCSFEHGLLTPSQRRTNKLQFFKQSALPLDKTSIEKDAKEVESETEEPWLGAVMFKRSAVQSHYELQTSLERLGLTVLSSEDSRTLAKSIGIITKTSESGAEQFTPVGISIDVSREGRDLRLDGLVRTAISLCCNRCLSPVVERVLADFSLLLTEKPVMEPSQQRIGVVLGDQSPNEDGDVLDIDLDDKLHFPRDCKEMDLSKYIRDTVHLEIPSKSLCSADCSGLCLSCGVNLNKDTCKCVDDVKVKPSWGPLEQLKRQLEEESREEGTDNTVDG</sequence>
<protein>
    <submittedName>
        <fullName evidence="2">Uncharacterized protein</fullName>
    </submittedName>
</protein>
<gene>
    <name evidence="2" type="ORF">R1flu_009324</name>
</gene>
<dbReference type="Proteomes" id="UP001605036">
    <property type="component" value="Unassembled WGS sequence"/>
</dbReference>
<dbReference type="PANTHER" id="PTHR34374">
    <property type="entry name" value="LARGE RIBOSOMAL RNA SUBUNIT ACCUMULATION PROTEIN YCED HOMOLOG 1, CHLOROPLASTIC"/>
    <property type="match status" value="1"/>
</dbReference>
<proteinExistence type="predicted"/>
<name>A0ABD1Z4S4_9MARC</name>
<evidence type="ECO:0000313" key="3">
    <source>
        <dbReference type="Proteomes" id="UP001605036"/>
    </source>
</evidence>
<comment type="caution">
    <text evidence="2">The sequence shown here is derived from an EMBL/GenBank/DDBJ whole genome shotgun (WGS) entry which is preliminary data.</text>
</comment>
<dbReference type="InterPro" id="IPR003772">
    <property type="entry name" value="YceD"/>
</dbReference>
<feature type="region of interest" description="Disordered" evidence="1">
    <location>
        <begin position="362"/>
        <end position="382"/>
    </location>
</feature>
<feature type="compositionally biased region" description="Basic and acidic residues" evidence="1">
    <location>
        <begin position="362"/>
        <end position="375"/>
    </location>
</feature>
<accession>A0ABD1Z4S4</accession>
<dbReference type="Pfam" id="PF02620">
    <property type="entry name" value="YceD"/>
    <property type="match status" value="1"/>
</dbReference>
<dbReference type="PANTHER" id="PTHR34374:SF1">
    <property type="entry name" value="LARGE RIBOSOMAL RNA SUBUNIT ACCUMULATION PROTEIN YCED HOMOLOG 1, CHLOROPLASTIC"/>
    <property type="match status" value="1"/>
</dbReference>
<organism evidence="2 3">
    <name type="scientific">Riccia fluitans</name>
    <dbReference type="NCBI Taxonomy" id="41844"/>
    <lineage>
        <taxon>Eukaryota</taxon>
        <taxon>Viridiplantae</taxon>
        <taxon>Streptophyta</taxon>
        <taxon>Embryophyta</taxon>
        <taxon>Marchantiophyta</taxon>
        <taxon>Marchantiopsida</taxon>
        <taxon>Marchantiidae</taxon>
        <taxon>Marchantiales</taxon>
        <taxon>Ricciaceae</taxon>
        <taxon>Riccia</taxon>
    </lineage>
</organism>